<evidence type="ECO:0000313" key="1">
    <source>
        <dbReference type="EMBL" id="TXF89153.1"/>
    </source>
</evidence>
<dbReference type="InterPro" id="IPR046153">
    <property type="entry name" value="DUF6155"/>
</dbReference>
<dbReference type="Pfam" id="PF19652">
    <property type="entry name" value="DUF6155"/>
    <property type="match status" value="1"/>
</dbReference>
<dbReference type="RefSeq" id="WP_147930915.1">
    <property type="nucleotide sequence ID" value="NZ_VOXD01000016.1"/>
</dbReference>
<dbReference type="AlphaFoldDB" id="A0A5C7FRZ1"/>
<dbReference type="EMBL" id="VOXD01000016">
    <property type="protein sequence ID" value="TXF89153.1"/>
    <property type="molecule type" value="Genomic_DNA"/>
</dbReference>
<accession>A0A5C7FRZ1</accession>
<comment type="caution">
    <text evidence="1">The sequence shown here is derived from an EMBL/GenBank/DDBJ whole genome shotgun (WGS) entry which is preliminary data.</text>
</comment>
<proteinExistence type="predicted"/>
<protein>
    <submittedName>
        <fullName evidence="1">Uncharacterized protein</fullName>
    </submittedName>
</protein>
<name>A0A5C7FRZ1_9BACT</name>
<keyword evidence="2" id="KW-1185">Reference proteome</keyword>
<organism evidence="1 2">
    <name type="scientific">Neolewinella aurantiaca</name>
    <dbReference type="NCBI Taxonomy" id="2602767"/>
    <lineage>
        <taxon>Bacteria</taxon>
        <taxon>Pseudomonadati</taxon>
        <taxon>Bacteroidota</taxon>
        <taxon>Saprospiria</taxon>
        <taxon>Saprospirales</taxon>
        <taxon>Lewinellaceae</taxon>
        <taxon>Neolewinella</taxon>
    </lineage>
</organism>
<dbReference type="OrthoDB" id="1494511at2"/>
<gene>
    <name evidence="1" type="ORF">FUA23_11625</name>
</gene>
<evidence type="ECO:0000313" key="2">
    <source>
        <dbReference type="Proteomes" id="UP000321907"/>
    </source>
</evidence>
<sequence length="171" mass="20602">MKRDFLRLLKELDEDELREELKTLYERFPALREYYKLELSGSTKAVLDKYKKDVRKAFFTGRRRMGKRGRSNSAKVIKDFREVSIHAKDLIELNFYRVAVMVEAMEFYNVESEPFYNSMLKSFERSAEMAKKELMLDTFRETADEIVSNFEAYDRYGEGRDLRQRFQTYWG</sequence>
<dbReference type="Proteomes" id="UP000321907">
    <property type="component" value="Unassembled WGS sequence"/>
</dbReference>
<reference evidence="1 2" key="1">
    <citation type="submission" date="2019-08" db="EMBL/GenBank/DDBJ databases">
        <title>Lewinella sp. strain SSH13 Genome sequencing and assembly.</title>
        <authorList>
            <person name="Kim I."/>
        </authorList>
    </citation>
    <scope>NUCLEOTIDE SEQUENCE [LARGE SCALE GENOMIC DNA]</scope>
    <source>
        <strain evidence="1 2">SSH13</strain>
    </source>
</reference>